<evidence type="ECO:0000313" key="2">
    <source>
        <dbReference type="Proteomes" id="UP000518605"/>
    </source>
</evidence>
<dbReference type="EMBL" id="JACHXW010000016">
    <property type="protein sequence ID" value="MBB3154486.1"/>
    <property type="molecule type" value="Genomic_DNA"/>
</dbReference>
<organism evidence="1 2">
    <name type="scientific">Paenibacillus endophyticus</name>
    <dbReference type="NCBI Taxonomy" id="1294268"/>
    <lineage>
        <taxon>Bacteria</taxon>
        <taxon>Bacillati</taxon>
        <taxon>Bacillota</taxon>
        <taxon>Bacilli</taxon>
        <taxon>Bacillales</taxon>
        <taxon>Paenibacillaceae</taxon>
        <taxon>Paenibacillus</taxon>
    </lineage>
</organism>
<evidence type="ECO:0000313" key="1">
    <source>
        <dbReference type="EMBL" id="MBB3154486.1"/>
    </source>
</evidence>
<keyword evidence="2" id="KW-1185">Reference proteome</keyword>
<gene>
    <name evidence="1" type="ORF">FHS16_004568</name>
</gene>
<proteinExistence type="predicted"/>
<comment type="caution">
    <text evidence="1">The sequence shown here is derived from an EMBL/GenBank/DDBJ whole genome shotgun (WGS) entry which is preliminary data.</text>
</comment>
<dbReference type="Proteomes" id="UP000518605">
    <property type="component" value="Unassembled WGS sequence"/>
</dbReference>
<dbReference type="RefSeq" id="WP_183568004.1">
    <property type="nucleotide sequence ID" value="NZ_JACHXW010000016.1"/>
</dbReference>
<protein>
    <submittedName>
        <fullName evidence="1">Uncharacterized protein</fullName>
    </submittedName>
</protein>
<accession>A0A7W5CB51</accession>
<reference evidence="1 2" key="1">
    <citation type="submission" date="2020-08" db="EMBL/GenBank/DDBJ databases">
        <title>Genomic Encyclopedia of Type Strains, Phase III (KMG-III): the genomes of soil and plant-associated and newly described type strains.</title>
        <authorList>
            <person name="Whitman W."/>
        </authorList>
    </citation>
    <scope>NUCLEOTIDE SEQUENCE [LARGE SCALE GENOMIC DNA]</scope>
    <source>
        <strain evidence="1 2">CECT 8234</strain>
    </source>
</reference>
<name>A0A7W5CB51_9BACL</name>
<sequence length="365" mass="43274">MARIRQSFYNKSEMVTLLGVSEKQHEVYMPNEIFNDFIEAFEEYELKGKTSTHIAYAYAYYFLANYQWRYAQYRRYNEATGLETQINEGVIKQILGFPAKSEQYTYLTKNKTGLLQMIGYIRKETDKPCRYWYDDSDGRSIKEVVFRFESEYKDVYSNNKSWKVSMPLKGYWRDQESEKENIENGTFFQLENTHMLDIDTFIYCMTKEELGVEGFYLYSFLKMSTDKFNEFDCSNVNMAKLTGLSIDEVKSQLKKLEQRNMITNDHKPYCLNKPVDSQTWANTYTVNDFKEFARSLISCNVLPKQKKISSERYAREYGWANEKEINGYFVNTWTGEFVRSINEVVEDNTDYGDDDIFAGRNPFQD</sequence>
<dbReference type="AlphaFoldDB" id="A0A7W5CB51"/>